<keyword evidence="4" id="KW-1185">Reference proteome</keyword>
<name>A0ABR4HRZ9_9EURO</name>
<feature type="transmembrane region" description="Helical" evidence="2">
    <location>
        <begin position="1296"/>
        <end position="1315"/>
    </location>
</feature>
<reference evidence="3 4" key="1">
    <citation type="submission" date="2024-07" db="EMBL/GenBank/DDBJ databases">
        <title>Section-level genome sequencing and comparative genomics of Aspergillus sections Usti and Cavernicolus.</title>
        <authorList>
            <consortium name="Lawrence Berkeley National Laboratory"/>
            <person name="Nybo J.L."/>
            <person name="Vesth T.C."/>
            <person name="Theobald S."/>
            <person name="Frisvad J.C."/>
            <person name="Larsen T.O."/>
            <person name="Kjaerboelling I."/>
            <person name="Rothschild-Mancinelli K."/>
            <person name="Lyhne E.K."/>
            <person name="Kogle M.E."/>
            <person name="Barry K."/>
            <person name="Clum A."/>
            <person name="Na H."/>
            <person name="Ledsgaard L."/>
            <person name="Lin J."/>
            <person name="Lipzen A."/>
            <person name="Kuo A."/>
            <person name="Riley R."/>
            <person name="Mondo S."/>
            <person name="LaButti K."/>
            <person name="Haridas S."/>
            <person name="Pangalinan J."/>
            <person name="Salamov A.A."/>
            <person name="Simmons B.A."/>
            <person name="Magnuson J.K."/>
            <person name="Chen J."/>
            <person name="Drula E."/>
            <person name="Henrissat B."/>
            <person name="Wiebenga A."/>
            <person name="Lubbers R.J."/>
            <person name="Gomes A.C."/>
            <person name="Makela M.R."/>
            <person name="Stajich J."/>
            <person name="Grigoriev I.V."/>
            <person name="Mortensen U.H."/>
            <person name="De vries R.P."/>
            <person name="Baker S.E."/>
            <person name="Andersen M.R."/>
        </authorList>
    </citation>
    <scope>NUCLEOTIDE SEQUENCE [LARGE SCALE GENOMIC DNA]</scope>
    <source>
        <strain evidence="3 4">CBS 600.67</strain>
    </source>
</reference>
<dbReference type="PANTHER" id="PTHR12526:SF604">
    <property type="entry name" value="TRANSFERASE, PUTATIVE (AFU_ORTHOLOGUE AFUA_4G14070)-RELATED"/>
    <property type="match status" value="1"/>
</dbReference>
<evidence type="ECO:0000256" key="1">
    <source>
        <dbReference type="SAM" id="MobiDB-lite"/>
    </source>
</evidence>
<feature type="transmembrane region" description="Helical" evidence="2">
    <location>
        <begin position="958"/>
        <end position="978"/>
    </location>
</feature>
<feature type="transmembrane region" description="Helical" evidence="2">
    <location>
        <begin position="844"/>
        <end position="865"/>
    </location>
</feature>
<keyword evidence="2" id="KW-0472">Membrane</keyword>
<dbReference type="SUPFAM" id="SSF53756">
    <property type="entry name" value="UDP-Glycosyltransferase/glycogen phosphorylase"/>
    <property type="match status" value="1"/>
</dbReference>
<proteinExistence type="predicted"/>
<feature type="compositionally biased region" description="Low complexity" evidence="1">
    <location>
        <begin position="2738"/>
        <end position="2753"/>
    </location>
</feature>
<feature type="transmembrane region" description="Helical" evidence="2">
    <location>
        <begin position="924"/>
        <end position="946"/>
    </location>
</feature>
<feature type="transmembrane region" description="Helical" evidence="2">
    <location>
        <begin position="885"/>
        <end position="912"/>
    </location>
</feature>
<dbReference type="Pfam" id="PF13692">
    <property type="entry name" value="Glyco_trans_1_4"/>
    <property type="match status" value="1"/>
</dbReference>
<feature type="region of interest" description="Disordered" evidence="1">
    <location>
        <begin position="2737"/>
        <end position="2773"/>
    </location>
</feature>
<evidence type="ECO:0000313" key="3">
    <source>
        <dbReference type="EMBL" id="KAL2818251.1"/>
    </source>
</evidence>
<dbReference type="EMBL" id="JBFXLS010000085">
    <property type="protein sequence ID" value="KAL2818251.1"/>
    <property type="molecule type" value="Genomic_DNA"/>
</dbReference>
<evidence type="ECO:0000313" key="4">
    <source>
        <dbReference type="Proteomes" id="UP001610335"/>
    </source>
</evidence>
<evidence type="ECO:0000256" key="2">
    <source>
        <dbReference type="SAM" id="Phobius"/>
    </source>
</evidence>
<evidence type="ECO:0008006" key="5">
    <source>
        <dbReference type="Google" id="ProtNLM"/>
    </source>
</evidence>
<keyword evidence="2" id="KW-1133">Transmembrane helix</keyword>
<dbReference type="Gene3D" id="3.40.50.2000">
    <property type="entry name" value="Glycogen Phosphorylase B"/>
    <property type="match status" value="1"/>
</dbReference>
<sequence length="2773" mass="311966">MGAEYIGLDAIGWQEMFSTSSGRILAGLVLTTVVLGCLYISFLIGKVVFAHWKGRHQLSGVPLEITRQFGRLKEGTQPLRLPAHTGRNLKTFGVYLGAIADPPTPAQGRLLSQWDIIVVDPLQQGVLSAVYSHCSPVHVLGRLDVQSCLGCSASTANDEVIQSLGIIAQILISRFEFRQRRQTPFHGVLLSHWETHFQPVILNHLVDYINGIGLDVWLEISPPNYSSERQYHGIEMSRIDGIVYRNGTISVDGNPHDYFQMSQMRSTMRAMAAQKPAGGCKFALWETVDDAVIIPHHVLQRTSKWCNYNSTMSWIGPRSALMDDEIAASRTVTKEPLSALVWLRDDTVARAHDHWRLNDTIRQESAGNNTLYGTLDNFVADLAGKLMIVHRTNDLLMESPGTEFTEVDIQFNTEYAHLNPFSVSSDGVDYTGLGCFQLSLECSATDIAELVDAQSSIRKLGLLERLQQEELVRVASELHTQIEAQPANAGSSTEFSSIRELIHLLSSSSSEGNEALRVWVGLHSGFRTRSETQVWGMYELDIITGSMDIYLSNKTTDRTGTILHTFLSSRGFDRFQCLTAEMQLSEASKNISPKWGLPPRWVRDVEGLTPVETLLWIQRLSQSTCHRSSTLAAKVIALCEYQLLEVPNLAQLRRTSSVEYLSGKVTAEQLVQGRLQWYLAQGTSSLEYTSALSLFKEIDTRIEEVFIHQESSVLYQLVEVMDAVLQPCRIDVKADFLSMSIFCALRKLALSEVYLEVIDRNPLPNLHHVQASCFAEFYAVGAQCDAYFDMTPNELGRILFDRLRTYYYRHQPPRQQEGTTELPTTYASLDADLDPNGIQEDTPLYYRITFLGIFAIPALIDITLLTTVGRGLYLSAFMENADKGVATAALMVALLLGGGFGTWITSGGSYYFYSMAFPATSMFVLTRFVAGLAAVSIIGLVTLIGIGSAQGFRLGMIFFIYLVMLTIYLMVLSTLSIYQMSGHQFQSGRVVIVACIPILLISPLLTMWFHHDIIIYPCVLAVFLMVLLFAARRVVSKWNSWYLDIPCVTERQVIDWYQRTYTSETSSGSCEEELPSYFTIRRELWDCVRKERTAKFWSRSTSDPLVQRLAKGYRATTFLLIWYCKYTRTQLPLAYSRTWNLQLNSAIYSLTGMQKGLKLHSAFLHWVHSGQEVWGGLLYFALALMDKWTGLLTGESIVGLSVSSEHYRLAVGFGLAYYLMGAVILDAVSQPLWTLAHEHTGEPVSSFSSLHQGILNDKRVHQSLYWGNLLKYSLLHVWGLAVTSSLMWAFEDARSAIRMYLGYVGAYSGLLWYQYNRIYARHLSDSALAIGTLIAFMTCMLLRVLPAGFSYGGVIGLAAGTWTTAILSFRSTNVGRTQRMAHSNASEVTTYTCSTLEPDPEIPTTTLSYTFDMILSLPPDLRYKLDPFRYHGLEVMQILRSGSQSQKVQLVRAFPQAEVMMSRTAELWELGKIVVEIVSAASLLPSQKERSFRALSKRAGDLLHIIIIMSVGPPWDQLQGKGCAVAEMLVSSTAENYFGLSHDHAMLTELLVHGDANGALPIPEGIRCQLQDSRCAQKEVISGTQKAVLRHLLLGLDIEQEWDLLPGDVRVFLLQRACGQPYRLSTSQVKWIHSRFQQITSTDLVSFMARHDLSASLALIVSHYAQRIAAHDENIGVTSALINSSQERVISSLPSKDETEGRVGFWTSVKEKLLQTYRRFKACIKFTVLSLVADPEYQRELEYMLRTQPLILSWPAKRMLTGMWSFCKVLQDLILPLVLLHGRDKISALYKSMKGQTITIEKHRITLDTLNGPFTCFMHLEPDGFYRLYQYSGRCEQEPSEKENLVAINMYTGDMALRFREEYNQIGDLINKFVYEYAQNAPEPRIKLPIQRQCLVGKLATQAVYYDRRGIVVSGSALKGASRVKFQYWYSKNARSDTELLRAEYTFPNIKIQVAWSTPPPTQSEQLDKWIPYPRVTRARFIQGDNVYNAEWTYDHKFHPTIIATLGGDEISVPPMISEDWFHVLQKPTGYSFLHDDPLALFPAKMGTLSRLLRRNIMQHPVSISQGRTYLWESWKTSSEVDAITARWLDEMILRSSHVLQPYWQRRDRGELGAATDYLNAHGEAILSDVDINQQVSSWVPLAFKFSDLHSFGSGGDARINTRTLSTQLNSSGNELHVLAMDTGTWPNEPGGVSACRRDLVNNLKQIRWHIIAEAANDFGIPRFQVEHNVQSLTILPQWGLDFLHPTHGIFQNCLHSAIVEKAWGTIDIDIRTNFLPVLSTLVRCARMVRLDRIHVKEATQALVDLNAYFESSRSWNDVWMSDTVKQAWRELWLSEDMHGAIPISQWLDAEKPTISQLDNALDMWHRYLFVFSIAVPERIPAVFQASHHFTGATYGVLCKIKRQCVLQVWDHCISFREITAFLSSAVSLDSTFVNNTLISLGHLSCVLIQHHADIILPCAEYFNPGWEIELGTCEGVLQHRRAFSRKIDAVVNGIANMEKYKLTKQTKTATPTVVMLSHVRYVKDIKTAILAADLIVNNWGFHDYRLNIYGDMERSPAYSSECQQMIASKGLRDHVVLKGLGNPLVALEDAWLFMNSSISEGLPLAMGEAALTGVPVVCTDVGASFCVVTDRASGKKFSEVVAPNDPISLAGAQIRVLALLGQWATFAEDEEGHIPPTLSLRPSPEEVRKISQRMYDKSEQRRKLGLLGRSNIYNNFSSDRYFREHEQMLWLGKHRSSGSLACGRSSSAGSRASPKEKLEPSTTLVEATTSDG</sequence>
<accession>A0ABR4HRZ9</accession>
<feature type="compositionally biased region" description="Polar residues" evidence="1">
    <location>
        <begin position="2761"/>
        <end position="2773"/>
    </location>
</feature>
<comment type="caution">
    <text evidence="3">The sequence shown here is derived from an EMBL/GenBank/DDBJ whole genome shotgun (WGS) entry which is preliminary data.</text>
</comment>
<organism evidence="3 4">
    <name type="scientific">Aspergillus cavernicola</name>
    <dbReference type="NCBI Taxonomy" id="176166"/>
    <lineage>
        <taxon>Eukaryota</taxon>
        <taxon>Fungi</taxon>
        <taxon>Dikarya</taxon>
        <taxon>Ascomycota</taxon>
        <taxon>Pezizomycotina</taxon>
        <taxon>Eurotiomycetes</taxon>
        <taxon>Eurotiomycetidae</taxon>
        <taxon>Eurotiales</taxon>
        <taxon>Aspergillaceae</taxon>
        <taxon>Aspergillus</taxon>
        <taxon>Aspergillus subgen. Nidulantes</taxon>
    </lineage>
</organism>
<feature type="transmembrane region" description="Helical" evidence="2">
    <location>
        <begin position="990"/>
        <end position="1008"/>
    </location>
</feature>
<keyword evidence="2" id="KW-0812">Transmembrane</keyword>
<dbReference type="PANTHER" id="PTHR12526">
    <property type="entry name" value="GLYCOSYLTRANSFERASE"/>
    <property type="match status" value="1"/>
</dbReference>
<protein>
    <recommendedName>
        <fullName evidence="5">Glycosyl transferase</fullName>
    </recommendedName>
</protein>
<feature type="transmembrane region" description="Helical" evidence="2">
    <location>
        <begin position="1351"/>
        <end position="1369"/>
    </location>
</feature>
<gene>
    <name evidence="3" type="ORF">BDW59DRAFT_181939</name>
</gene>
<dbReference type="Proteomes" id="UP001610335">
    <property type="component" value="Unassembled WGS sequence"/>
</dbReference>
<feature type="transmembrane region" description="Helical" evidence="2">
    <location>
        <begin position="1014"/>
        <end position="1031"/>
    </location>
</feature>
<feature type="transmembrane region" description="Helical" evidence="2">
    <location>
        <begin position="1269"/>
        <end position="1290"/>
    </location>
</feature>
<feature type="transmembrane region" description="Helical" evidence="2">
    <location>
        <begin position="24"/>
        <end position="49"/>
    </location>
</feature>